<reference evidence="10 11" key="1">
    <citation type="journal article" date="2018" name="Nat. Ecol. Evol.">
        <title>Pezizomycetes genomes reveal the molecular basis of ectomycorrhizal truffle lifestyle.</title>
        <authorList>
            <person name="Murat C."/>
            <person name="Payen T."/>
            <person name="Noel B."/>
            <person name="Kuo A."/>
            <person name="Morin E."/>
            <person name="Chen J."/>
            <person name="Kohler A."/>
            <person name="Krizsan K."/>
            <person name="Balestrini R."/>
            <person name="Da Silva C."/>
            <person name="Montanini B."/>
            <person name="Hainaut M."/>
            <person name="Levati E."/>
            <person name="Barry K.W."/>
            <person name="Belfiori B."/>
            <person name="Cichocki N."/>
            <person name="Clum A."/>
            <person name="Dockter R.B."/>
            <person name="Fauchery L."/>
            <person name="Guy J."/>
            <person name="Iotti M."/>
            <person name="Le Tacon F."/>
            <person name="Lindquist E.A."/>
            <person name="Lipzen A."/>
            <person name="Malagnac F."/>
            <person name="Mello A."/>
            <person name="Molinier V."/>
            <person name="Miyauchi S."/>
            <person name="Poulain J."/>
            <person name="Riccioni C."/>
            <person name="Rubini A."/>
            <person name="Sitrit Y."/>
            <person name="Splivallo R."/>
            <person name="Traeger S."/>
            <person name="Wang M."/>
            <person name="Zifcakova L."/>
            <person name="Wipf D."/>
            <person name="Zambonelli A."/>
            <person name="Paolocci F."/>
            <person name="Nowrousian M."/>
            <person name="Ottonello S."/>
            <person name="Baldrian P."/>
            <person name="Spatafora J.W."/>
            <person name="Henrissat B."/>
            <person name="Nagy L.G."/>
            <person name="Aury J.M."/>
            <person name="Wincker P."/>
            <person name="Grigoriev I.V."/>
            <person name="Bonfante P."/>
            <person name="Martin F.M."/>
        </authorList>
    </citation>
    <scope>NUCLEOTIDE SEQUENCE [LARGE SCALE GENOMIC DNA]</scope>
    <source>
        <strain evidence="10 11">ATCC MYA-4762</strain>
    </source>
</reference>
<feature type="region of interest" description="Disordered" evidence="9">
    <location>
        <begin position="272"/>
        <end position="306"/>
    </location>
</feature>
<feature type="compositionally biased region" description="Polar residues" evidence="9">
    <location>
        <begin position="198"/>
        <end position="209"/>
    </location>
</feature>
<evidence type="ECO:0000313" key="11">
    <source>
        <dbReference type="Proteomes" id="UP000267821"/>
    </source>
</evidence>
<sequence>MAQKSSEPLDEIVWRSPGLYHQFFGGTLTPMTALLYFRESPFFDRLSNNGSLWTQAQYNPALSMLLHSREALEARLRAMTGLEFVIAMEAPESNFFAIRKQFRRGRRLPKFDLGERPDAADGKVEDVRVEGVFFVVGENIYPAPRVGSVLESRQLAVVSHLRNALRKARELARWTPGMGHYYIPPPTTVAGPGGGGSSQAEKTLPPSQVTTQPPSRIPTPSQSQSTSNNNPTTQSQSTATTVSTRSTLLSREDWNELGNMWSSVLLSLKHGSEYMDSPPPPPPAPLPASQMSSFAGSAKKTESVNSSIVEGKSMSIPGASGQVMGAAGGKGGAGVPVMGQVPPGLGAGQGQGREGAPKIKRRKSKAAGLSPT</sequence>
<dbReference type="InterPro" id="IPR007018">
    <property type="entry name" value="Mediator_Med6"/>
</dbReference>
<evidence type="ECO:0000256" key="8">
    <source>
        <dbReference type="RuleBase" id="RU364143"/>
    </source>
</evidence>
<evidence type="ECO:0000256" key="1">
    <source>
        <dbReference type="ARBA" id="ARBA00004123"/>
    </source>
</evidence>
<evidence type="ECO:0000313" key="10">
    <source>
        <dbReference type="EMBL" id="RPB19507.1"/>
    </source>
</evidence>
<proteinExistence type="inferred from homology"/>
<organism evidence="10 11">
    <name type="scientific">Terfezia boudieri ATCC MYA-4762</name>
    <dbReference type="NCBI Taxonomy" id="1051890"/>
    <lineage>
        <taxon>Eukaryota</taxon>
        <taxon>Fungi</taxon>
        <taxon>Dikarya</taxon>
        <taxon>Ascomycota</taxon>
        <taxon>Pezizomycotina</taxon>
        <taxon>Pezizomycetes</taxon>
        <taxon>Pezizales</taxon>
        <taxon>Pezizaceae</taxon>
        <taxon>Terfezia</taxon>
    </lineage>
</organism>
<keyword evidence="8" id="KW-0010">Activator</keyword>
<feature type="compositionally biased region" description="Pro residues" evidence="9">
    <location>
        <begin position="277"/>
        <end position="286"/>
    </location>
</feature>
<dbReference type="InParanoid" id="A0A3N4L9D2"/>
<feature type="region of interest" description="Disordered" evidence="9">
    <location>
        <begin position="185"/>
        <end position="246"/>
    </location>
</feature>
<keyword evidence="6 8" id="KW-0539">Nucleus</keyword>
<accession>A0A3N4L9D2</accession>
<comment type="function">
    <text evidence="8">Component of the Mediator complex, a coactivator involved in the regulated transcription of nearly all RNA polymerase II-dependent genes. Mediator functions as a bridge to convey information from gene-specific regulatory proteins to the basal RNA polymerase II transcription machinery. Mediator is recruited to promoters by direct interactions with regulatory proteins and serves as a scaffold for the assembly of a functional preinitiation complex with RNA polymerase II and the general transcription factors.</text>
</comment>
<keyword evidence="11" id="KW-1185">Reference proteome</keyword>
<dbReference type="GO" id="GO:0016592">
    <property type="term" value="C:mediator complex"/>
    <property type="evidence" value="ECO:0007669"/>
    <property type="project" value="InterPro"/>
</dbReference>
<dbReference type="OrthoDB" id="344220at2759"/>
<dbReference type="PANTHER" id="PTHR13104">
    <property type="entry name" value="MED-6-RELATED"/>
    <property type="match status" value="1"/>
</dbReference>
<dbReference type="Pfam" id="PF04934">
    <property type="entry name" value="Med6"/>
    <property type="match status" value="1"/>
</dbReference>
<protein>
    <recommendedName>
        <fullName evidence="3 8">Mediator of RNA polymerase II transcription subunit 6</fullName>
    </recommendedName>
    <alternativeName>
        <fullName evidence="7 8">Mediator complex subunit 6</fullName>
    </alternativeName>
</protein>
<feature type="compositionally biased region" description="Low complexity" evidence="9">
    <location>
        <begin position="210"/>
        <end position="246"/>
    </location>
</feature>
<evidence type="ECO:0000256" key="2">
    <source>
        <dbReference type="ARBA" id="ARBA00007526"/>
    </source>
</evidence>
<dbReference type="Proteomes" id="UP000267821">
    <property type="component" value="Unassembled WGS sequence"/>
</dbReference>
<dbReference type="EMBL" id="ML121588">
    <property type="protein sequence ID" value="RPB19507.1"/>
    <property type="molecule type" value="Genomic_DNA"/>
</dbReference>
<evidence type="ECO:0000256" key="9">
    <source>
        <dbReference type="SAM" id="MobiDB-lite"/>
    </source>
</evidence>
<keyword evidence="4 8" id="KW-0805">Transcription regulation</keyword>
<evidence type="ECO:0000256" key="5">
    <source>
        <dbReference type="ARBA" id="ARBA00023163"/>
    </source>
</evidence>
<dbReference type="GO" id="GO:0003712">
    <property type="term" value="F:transcription coregulator activity"/>
    <property type="evidence" value="ECO:0007669"/>
    <property type="project" value="InterPro"/>
</dbReference>
<feature type="compositionally biased region" description="Low complexity" evidence="9">
    <location>
        <begin position="335"/>
        <end position="344"/>
    </location>
</feature>
<keyword evidence="5 8" id="KW-0804">Transcription</keyword>
<comment type="similarity">
    <text evidence="2 8">Belongs to the Mediator complex subunit 6 family.</text>
</comment>
<dbReference type="AlphaFoldDB" id="A0A3N4L9D2"/>
<dbReference type="STRING" id="1051890.A0A3N4L9D2"/>
<name>A0A3N4L9D2_9PEZI</name>
<dbReference type="InterPro" id="IPR038566">
    <property type="entry name" value="Mediator_Med6_sf"/>
</dbReference>
<dbReference type="Gene3D" id="3.10.450.580">
    <property type="entry name" value="Mediator complex, subunit Med6"/>
    <property type="match status" value="1"/>
</dbReference>
<evidence type="ECO:0000256" key="6">
    <source>
        <dbReference type="ARBA" id="ARBA00023242"/>
    </source>
</evidence>
<evidence type="ECO:0000256" key="3">
    <source>
        <dbReference type="ARBA" id="ARBA00020634"/>
    </source>
</evidence>
<dbReference type="GO" id="GO:0006357">
    <property type="term" value="P:regulation of transcription by RNA polymerase II"/>
    <property type="evidence" value="ECO:0007669"/>
    <property type="project" value="InterPro"/>
</dbReference>
<feature type="region of interest" description="Disordered" evidence="9">
    <location>
        <begin position="326"/>
        <end position="372"/>
    </location>
</feature>
<comment type="subcellular location">
    <subcellularLocation>
        <location evidence="1 8">Nucleus</location>
    </subcellularLocation>
</comment>
<evidence type="ECO:0000256" key="7">
    <source>
        <dbReference type="ARBA" id="ARBA00031259"/>
    </source>
</evidence>
<gene>
    <name evidence="8" type="primary">MED6</name>
    <name evidence="10" type="ORF">L211DRAFT_842581</name>
</gene>
<comment type="subunit">
    <text evidence="8">Component of the Mediator complex.</text>
</comment>
<evidence type="ECO:0000256" key="4">
    <source>
        <dbReference type="ARBA" id="ARBA00023015"/>
    </source>
</evidence>